<evidence type="ECO:0000313" key="1">
    <source>
        <dbReference type="EMBL" id="KAK2195669.1"/>
    </source>
</evidence>
<protein>
    <submittedName>
        <fullName evidence="1">Uncharacterized protein</fullName>
    </submittedName>
</protein>
<dbReference type="EMBL" id="JALLKP010000003">
    <property type="protein sequence ID" value="KAK2195669.1"/>
    <property type="molecule type" value="Genomic_DNA"/>
</dbReference>
<dbReference type="Proteomes" id="UP001214638">
    <property type="component" value="Unassembled WGS sequence"/>
</dbReference>
<keyword evidence="2" id="KW-1185">Reference proteome</keyword>
<dbReference type="KEGG" id="bdw:94336560"/>
<name>A0AAD9UN91_9APIC</name>
<dbReference type="RefSeq" id="XP_067802512.1">
    <property type="nucleotide sequence ID" value="XM_067947290.1"/>
</dbReference>
<dbReference type="GeneID" id="94336560"/>
<sequence>MREVNFFIQELNEEIEIQFDNRVLSLPAGSSCSIKVSLEAKIGLVGVKKPVADVDEENKNGSESESDLLEEVLKELIEPTLNATGEEKNKMNSKRMNIINEIKKVCEKCCCQVLKKQSKQHCIKPEDIVNEIKQVCANCCCKSNKPCVDPQKIISKVTEMCSNCCCNNPEGCATAELEESLKDFCQCPIKDIREKNFENTQCKKGGSECSCHKDSACCSKAKILEAINKLCPYEDLKEMVKICSHCSNCKTESSDSNCENKEKNGGKHCCGCNETAGHQCICCKEVEGKLQECECKCKYCTVRDDVTKFFQDNTNRCQVSGCIDHNCFQWPKLLEQLQIYCDCQKGVNKSIEKIRDECKKKKCCNVTKIQDEIETICNSCPCKKDPKHCCDEEEIKSKVENVIKEHCTCRTNKCCFDDIDKGDLSGKANEQTILKNIAKEIFNYYKPPEPKTTGFIVLNSCKSKTLTLCSNNDGNGQNSNENICVSSDNLKIYTEAFKNLKASTKISSAYVSEFHPNSKIMIAFQSVTLKFCDFCSNGKEGFKIDGFPVNQRFSMTIQYRSPTPFLDKAANWKNISNDSDSDSNDHHALTYNSFQNSGPVIDYSNCSCSVPCDSFLGSSCGSECFAVSTMYLFIALFISHGYYIGFQSYLDAVQSGFSWPTQFENAIKSIFWWIFLALRNGFKLFFGMYNMDILGVVGISIYPTLGTYEAVRNVNFSIQELKDDIEIQFDNRVLSLPAGSSCSIKVSLEAKIGLVGVKKPVADVDEENKNGSESESDLLEEVLKELIEPTLNATGEEKNKMNSKRMNIINEIKKHCIKPEDIVNEIKQVCANCCCKSNKPCVDPQKIISKVTEMCSNCCCNNPEGCATAELEESLKDFCQCPIKDIREKNFENTQCKKGGSECSCHKDSACCSKAKILEAINKLCPYEDLKEMVKICSHCSNCKTESSDSNCENKEKNGGKHCCGCNETAGHQCICCKEVEGKLQECECKCKYCTVRDDVTKFFQDNTNRCQVSGCIDHNCFQWPKLLEQLQIYCDCQKGVNKSIEKIRDECKKKKCCNVTKIQDEIETICNSCPCKKDPKHCCDEEEIKSKVENVIKEHCTCRTNKCCFDDIDKGDLSGKANEQTILKNIAKEIFNYYKPPEPKTTGFIVLNSCKSKTLKLCSTNDGSGQNSNENICVSSDNLKIYTEAFKNLKASTKISSAYVSEFHPNSKIMIAFQSVTLKFCDFCSNDNEGFKIDGFPVNQRFSMTIQYRSPTPFLDKAANWRNISKDSETSEHHALTYNSFQNTGPLMDTFNCSCSVPCDSFLGSSCGSECFAVSTMYLFIALFISHGYYIGFQSYLDAVQSGFSWPTQYDNVAWSIFWWFGIGFRNGSRLLLGLYKTDILVVVC</sequence>
<proteinExistence type="predicted"/>
<reference evidence="1" key="1">
    <citation type="journal article" date="2023" name="Nat. Microbiol.">
        <title>Babesia duncani multi-omics identifies virulence factors and drug targets.</title>
        <authorList>
            <person name="Singh P."/>
            <person name="Lonardi S."/>
            <person name="Liang Q."/>
            <person name="Vydyam P."/>
            <person name="Khabirova E."/>
            <person name="Fang T."/>
            <person name="Gihaz S."/>
            <person name="Thekkiniath J."/>
            <person name="Munshi M."/>
            <person name="Abel S."/>
            <person name="Ciampossin L."/>
            <person name="Batugedara G."/>
            <person name="Gupta M."/>
            <person name="Lu X.M."/>
            <person name="Lenz T."/>
            <person name="Chakravarty S."/>
            <person name="Cornillot E."/>
            <person name="Hu Y."/>
            <person name="Ma W."/>
            <person name="Gonzalez L.M."/>
            <person name="Sanchez S."/>
            <person name="Estrada K."/>
            <person name="Sanchez-Flores A."/>
            <person name="Montero E."/>
            <person name="Harb O.S."/>
            <person name="Le Roch K.G."/>
            <person name="Mamoun C.B."/>
        </authorList>
    </citation>
    <scope>NUCLEOTIDE SEQUENCE</scope>
    <source>
        <strain evidence="1">WA1</strain>
    </source>
</reference>
<organism evidence="1 2">
    <name type="scientific">Babesia duncani</name>
    <dbReference type="NCBI Taxonomy" id="323732"/>
    <lineage>
        <taxon>Eukaryota</taxon>
        <taxon>Sar</taxon>
        <taxon>Alveolata</taxon>
        <taxon>Apicomplexa</taxon>
        <taxon>Aconoidasida</taxon>
        <taxon>Piroplasmida</taxon>
        <taxon>Babesiidae</taxon>
        <taxon>Babesia</taxon>
    </lineage>
</organism>
<evidence type="ECO:0000313" key="2">
    <source>
        <dbReference type="Proteomes" id="UP001214638"/>
    </source>
</evidence>
<gene>
    <name evidence="1" type="ORF">BdWA1_002262</name>
</gene>
<comment type="caution">
    <text evidence="1">The sequence shown here is derived from an EMBL/GenBank/DDBJ whole genome shotgun (WGS) entry which is preliminary data.</text>
</comment>
<accession>A0AAD9UN91</accession>